<feature type="region of interest" description="Disordered" evidence="1">
    <location>
        <begin position="201"/>
        <end position="222"/>
    </location>
</feature>
<dbReference type="EMBL" id="CAJPIZ010000293">
    <property type="protein sequence ID" value="CAG2101071.1"/>
    <property type="molecule type" value="Genomic_DNA"/>
</dbReference>
<dbReference type="InterPro" id="IPR029064">
    <property type="entry name" value="Ribosomal_eL30-like_sf"/>
</dbReference>
<dbReference type="OrthoDB" id="10553951at2759"/>
<evidence type="ECO:0008006" key="4">
    <source>
        <dbReference type="Google" id="ProtNLM"/>
    </source>
</evidence>
<evidence type="ECO:0000313" key="3">
    <source>
        <dbReference type="Proteomes" id="UP000759131"/>
    </source>
</evidence>
<feature type="compositionally biased region" description="Basic residues" evidence="1">
    <location>
        <begin position="16"/>
        <end position="29"/>
    </location>
</feature>
<feature type="compositionally biased region" description="Basic and acidic residues" evidence="1">
    <location>
        <begin position="1"/>
        <end position="15"/>
    </location>
</feature>
<organism evidence="2">
    <name type="scientific">Medioppia subpectinata</name>
    <dbReference type="NCBI Taxonomy" id="1979941"/>
    <lineage>
        <taxon>Eukaryota</taxon>
        <taxon>Metazoa</taxon>
        <taxon>Ecdysozoa</taxon>
        <taxon>Arthropoda</taxon>
        <taxon>Chelicerata</taxon>
        <taxon>Arachnida</taxon>
        <taxon>Acari</taxon>
        <taxon>Acariformes</taxon>
        <taxon>Sarcoptiformes</taxon>
        <taxon>Oribatida</taxon>
        <taxon>Brachypylina</taxon>
        <taxon>Oppioidea</taxon>
        <taxon>Oppiidae</taxon>
        <taxon>Medioppia</taxon>
    </lineage>
</organism>
<gene>
    <name evidence="2" type="ORF">OSB1V03_LOCUS1122</name>
</gene>
<name>A0A7R9KD60_9ACAR</name>
<dbReference type="Gene3D" id="3.30.1330.30">
    <property type="match status" value="1"/>
</dbReference>
<feature type="compositionally biased region" description="Basic and acidic residues" evidence="1">
    <location>
        <begin position="325"/>
        <end position="345"/>
    </location>
</feature>
<dbReference type="EMBL" id="OC854868">
    <property type="protein sequence ID" value="CAD7620641.1"/>
    <property type="molecule type" value="Genomic_DNA"/>
</dbReference>
<dbReference type="SUPFAM" id="SSF55315">
    <property type="entry name" value="L30e-like"/>
    <property type="match status" value="1"/>
</dbReference>
<dbReference type="Proteomes" id="UP000759131">
    <property type="component" value="Unassembled WGS sequence"/>
</dbReference>
<feature type="region of interest" description="Disordered" evidence="1">
    <location>
        <begin position="1"/>
        <end position="29"/>
    </location>
</feature>
<sequence length="376" mass="43098">MEVKTTRDDANEDKSHHKTNAKKKKTKDKKRLMTLLRGPKRDHKLSYCMTEEESNDFKQTFTHIMDENSCLKLHPKTPKGGTTVETKSQTTSDLKLKNDMIFGINSVIRSIEKNCINGVILNNPLALPLVDNIMELCSDHHIPCLTVHSLDQLKTSLNISSLSAIGFKPNIASNESIFYRLYQFINNLILKNCSPIESNERQVKTEDKEGNDKSCEESNNLEPNKSELTFDKKLLDILYSKKSDDNYQKIMAKHLDTKSVSDNTSTVDDISLQESFLSFSAPKESYFPEINAFNKTFKIEIILDEKQTKGSDDSFAKSLFDSNDESDKKGSKRKLSQEKAYDSLDFKSPQIVRLEASTDRRQQRNKRKQTKKFKNK</sequence>
<feature type="compositionally biased region" description="Basic residues" evidence="1">
    <location>
        <begin position="363"/>
        <end position="376"/>
    </location>
</feature>
<feature type="compositionally biased region" description="Basic and acidic residues" evidence="1">
    <location>
        <begin position="201"/>
        <end position="216"/>
    </location>
</feature>
<reference evidence="2" key="1">
    <citation type="submission" date="2020-11" db="EMBL/GenBank/DDBJ databases">
        <authorList>
            <person name="Tran Van P."/>
        </authorList>
    </citation>
    <scope>NUCLEOTIDE SEQUENCE</scope>
</reference>
<evidence type="ECO:0000313" key="2">
    <source>
        <dbReference type="EMBL" id="CAD7620641.1"/>
    </source>
</evidence>
<accession>A0A7R9KD60</accession>
<dbReference type="AlphaFoldDB" id="A0A7R9KD60"/>
<feature type="region of interest" description="Disordered" evidence="1">
    <location>
        <begin position="318"/>
        <end position="376"/>
    </location>
</feature>
<evidence type="ECO:0000256" key="1">
    <source>
        <dbReference type="SAM" id="MobiDB-lite"/>
    </source>
</evidence>
<proteinExistence type="predicted"/>
<keyword evidence="3" id="KW-1185">Reference proteome</keyword>
<protein>
    <recommendedName>
        <fullName evidence="4">Ribosomal protein L7Ae/L30e/S12e/Gadd45 domain-containing protein</fullName>
    </recommendedName>
</protein>